<dbReference type="PANTHER" id="PTHR16091">
    <property type="entry name" value="TTC17 PROTEIN"/>
    <property type="match status" value="1"/>
</dbReference>
<dbReference type="AlphaFoldDB" id="A0A212FN99"/>
<name>A0A212FN99_DANPL</name>
<dbReference type="Proteomes" id="UP000007151">
    <property type="component" value="Unassembled WGS sequence"/>
</dbReference>
<keyword evidence="2" id="KW-0732">Signal</keyword>
<evidence type="ECO:0000313" key="3">
    <source>
        <dbReference type="EMBL" id="OWR55193.1"/>
    </source>
</evidence>
<keyword evidence="4" id="KW-1185">Reference proteome</keyword>
<comment type="caution">
    <text evidence="3">The sequence shown here is derived from an EMBL/GenBank/DDBJ whole genome shotgun (WGS) entry which is preliminary data.</text>
</comment>
<feature type="signal peptide" evidence="2">
    <location>
        <begin position="1"/>
        <end position="22"/>
    </location>
</feature>
<protein>
    <submittedName>
        <fullName evidence="3">Uncharacterized protein</fullName>
    </submittedName>
</protein>
<accession>A0A212FN99</accession>
<dbReference type="InParanoid" id="A0A212FN99"/>
<reference evidence="3 4" key="1">
    <citation type="journal article" date="2011" name="Cell">
        <title>The monarch butterfly genome yields insights into long-distance migration.</title>
        <authorList>
            <person name="Zhan S."/>
            <person name="Merlin C."/>
            <person name="Boore J.L."/>
            <person name="Reppert S.M."/>
        </authorList>
    </citation>
    <scope>NUCLEOTIDE SEQUENCE [LARGE SCALE GENOMIC DNA]</scope>
    <source>
        <strain evidence="3">F-2</strain>
    </source>
</reference>
<evidence type="ECO:0000256" key="1">
    <source>
        <dbReference type="PROSITE-ProRule" id="PRU00339"/>
    </source>
</evidence>
<evidence type="ECO:0000313" key="4">
    <source>
        <dbReference type="Proteomes" id="UP000007151"/>
    </source>
</evidence>
<dbReference type="InterPro" id="IPR011990">
    <property type="entry name" value="TPR-like_helical_dom_sf"/>
</dbReference>
<dbReference type="InterPro" id="IPR019734">
    <property type="entry name" value="TPR_rpt"/>
</dbReference>
<keyword evidence="1" id="KW-0802">TPR repeat</keyword>
<organism evidence="3 4">
    <name type="scientific">Danaus plexippus plexippus</name>
    <dbReference type="NCBI Taxonomy" id="278856"/>
    <lineage>
        <taxon>Eukaryota</taxon>
        <taxon>Metazoa</taxon>
        <taxon>Ecdysozoa</taxon>
        <taxon>Arthropoda</taxon>
        <taxon>Hexapoda</taxon>
        <taxon>Insecta</taxon>
        <taxon>Pterygota</taxon>
        <taxon>Neoptera</taxon>
        <taxon>Endopterygota</taxon>
        <taxon>Lepidoptera</taxon>
        <taxon>Glossata</taxon>
        <taxon>Ditrysia</taxon>
        <taxon>Papilionoidea</taxon>
        <taxon>Nymphalidae</taxon>
        <taxon>Danainae</taxon>
        <taxon>Danaini</taxon>
        <taxon>Danaina</taxon>
        <taxon>Danaus</taxon>
        <taxon>Danaus</taxon>
    </lineage>
</organism>
<dbReference type="eggNOG" id="KOG4507">
    <property type="taxonomic scope" value="Eukaryota"/>
</dbReference>
<dbReference type="Gene3D" id="1.25.40.10">
    <property type="entry name" value="Tetratricopeptide repeat domain"/>
    <property type="match status" value="1"/>
</dbReference>
<gene>
    <name evidence="3" type="ORF">KGM_205681</name>
</gene>
<dbReference type="PROSITE" id="PS50005">
    <property type="entry name" value="TPR"/>
    <property type="match status" value="1"/>
</dbReference>
<dbReference type="GO" id="GO:0015629">
    <property type="term" value="C:actin cytoskeleton"/>
    <property type="evidence" value="ECO:0007669"/>
    <property type="project" value="TreeGrafter"/>
</dbReference>
<dbReference type="GO" id="GO:0030041">
    <property type="term" value="P:actin filament polymerization"/>
    <property type="evidence" value="ECO:0007669"/>
    <property type="project" value="TreeGrafter"/>
</dbReference>
<proteinExistence type="predicted"/>
<evidence type="ECO:0000256" key="2">
    <source>
        <dbReference type="SAM" id="SignalP"/>
    </source>
</evidence>
<dbReference type="EMBL" id="AGBW02006772">
    <property type="protein sequence ID" value="OWR55193.1"/>
    <property type="molecule type" value="Genomic_DNA"/>
</dbReference>
<dbReference type="PANTHER" id="PTHR16091:SF1">
    <property type="entry name" value="TETRATRICOPEPTIDE REPEAT PROTEIN 17"/>
    <property type="match status" value="1"/>
</dbReference>
<dbReference type="GO" id="GO:0005737">
    <property type="term" value="C:cytoplasm"/>
    <property type="evidence" value="ECO:0007669"/>
    <property type="project" value="TreeGrafter"/>
</dbReference>
<dbReference type="InterPro" id="IPR052630">
    <property type="entry name" value="TTC17"/>
</dbReference>
<dbReference type="SUPFAM" id="SSF48452">
    <property type="entry name" value="TPR-like"/>
    <property type="match status" value="1"/>
</dbReference>
<dbReference type="SMART" id="SM00028">
    <property type="entry name" value="TPR"/>
    <property type="match status" value="3"/>
</dbReference>
<feature type="chain" id="PRO_5012013121" evidence="2">
    <location>
        <begin position="23"/>
        <end position="1048"/>
    </location>
</feature>
<sequence length="1048" mass="120281">MMAARFISFFCVFMMYFIGTQASNHWMVTESGLIQPRIDSPFNLDRPYDLLAFLNQEKRWDTVFEIYNDLSSRQAIIDTLWADVEKDTNMGVKIAHNEHCVKAGNVNVIDWYAALLEDGSKKISGKEFLLPIPYYGPNTDMPDCKRISSLAFSMFAFEHLEGMLQRDNLTVNPEFVLPELISPIMTLDQFGHWLTTMLQRNNSSWLYYHMASLYWRIRGNAPKAIECSRRALHYVPRVYKDIALGSLGMILHRSSKTNDAIVVLNAAIDHDPNNYVSHFAIANAYTVIGDFNTSIKYYDKTLKLNPRMELAAKHKSGTLCHAKLGLRIKSIRQTFNKLREELKEYTKKETKYLKVQAEFLGTIRHPDDFEYRNVDKTFERMAEITGLKMKDMKMKIDKNSLIKYFLDGLIYNDDKLARAGVDGIDTIYSLERLVIHINTNSNGQNEPFHDHPSFSINIKEKVKPSEQKTAKPVSRDDKKEYHLVIEKKPTADEELSEFETGIIMYPPTITINRNIEDFDKEMEWPSNKLCKESAHKFPENVEAIFPVFLPFENKGIRPQFTYEVVDTGFLRQKLLEYVSDGKSEDAAHMQDAEIGHRIYIAMKKKLAPRWLILTLSSLYWRVRGQPWSALSCLRAAVKVAKPRYKDLVLVSLASVQLEIGLADEAMTNAEEAFRMSFYEPATNFLIAELSMLRKHRNTHMFHLKQVVRVEPGFMGGLARELLLAWACILKQVVALREMDYVKGAICTQVQPLMDLVCQEDEINCKSPNIQCYTNHDTSSLVRMMDESDTDSLFAISENFFDPLIENTPADRGERLAHHANFDSMITTIESIYSGCGNKKCASELPTEISSIQVNSKKIPECRLPAELDDFYLEKIARADTEGWKPVMTLMHQFSEMFDSYDFNTLGSKIAKYVDMRPRWWAGLVAAGWWCGAGGRGSCAARCLAAAHRYAPNKYATYPLRSLVAMLHMQSKQQDAKQIAYLSFYMSPKNKIEAFLVAVSHAYLAEYEQAMWMYRYALTFDADFVPAKASIHSTICLLLYRDGKAQFME</sequence>
<feature type="repeat" description="TPR" evidence="1">
    <location>
        <begin position="275"/>
        <end position="308"/>
    </location>
</feature>
<dbReference type="KEGG" id="dpl:KGM_205681"/>